<keyword evidence="5" id="KW-0804">Transcription</keyword>
<evidence type="ECO:0000259" key="8">
    <source>
        <dbReference type="PROSITE" id="PS50048"/>
    </source>
</evidence>
<dbReference type="PANTHER" id="PTHR47338">
    <property type="entry name" value="ZN(II)2CYS6 TRANSCRIPTION FACTOR (EUROFUNG)-RELATED"/>
    <property type="match status" value="1"/>
</dbReference>
<comment type="caution">
    <text evidence="9">The sequence shown here is derived from an EMBL/GenBank/DDBJ whole genome shotgun (WGS) entry which is preliminary data.</text>
</comment>
<dbReference type="PROSITE" id="PS00463">
    <property type="entry name" value="ZN2_CY6_FUNGAL_1"/>
    <property type="match status" value="1"/>
</dbReference>
<evidence type="ECO:0000256" key="7">
    <source>
        <dbReference type="SAM" id="MobiDB-lite"/>
    </source>
</evidence>
<evidence type="ECO:0000256" key="2">
    <source>
        <dbReference type="ARBA" id="ARBA00022723"/>
    </source>
</evidence>
<dbReference type="GO" id="GO:0005634">
    <property type="term" value="C:nucleus"/>
    <property type="evidence" value="ECO:0007669"/>
    <property type="project" value="UniProtKB-SubCell"/>
</dbReference>
<organism evidence="9 10">
    <name type="scientific">Penicillium capsulatum</name>
    <dbReference type="NCBI Taxonomy" id="69766"/>
    <lineage>
        <taxon>Eukaryota</taxon>
        <taxon>Fungi</taxon>
        <taxon>Dikarya</taxon>
        <taxon>Ascomycota</taxon>
        <taxon>Pezizomycotina</taxon>
        <taxon>Eurotiomycetes</taxon>
        <taxon>Eurotiomycetidae</taxon>
        <taxon>Eurotiales</taxon>
        <taxon>Aspergillaceae</taxon>
        <taxon>Penicillium</taxon>
    </lineage>
</organism>
<protein>
    <recommendedName>
        <fullName evidence="8">Zn(2)-C6 fungal-type domain-containing protein</fullName>
    </recommendedName>
</protein>
<dbReference type="SUPFAM" id="SSF57701">
    <property type="entry name" value="Zn2/Cys6 DNA-binding domain"/>
    <property type="match status" value="1"/>
</dbReference>
<evidence type="ECO:0000256" key="1">
    <source>
        <dbReference type="ARBA" id="ARBA00004123"/>
    </source>
</evidence>
<gene>
    <name evidence="9" type="ORF">N7492_000739</name>
</gene>
<dbReference type="Gene3D" id="4.10.240.10">
    <property type="entry name" value="Zn(2)-C6 fungal-type DNA-binding domain"/>
    <property type="match status" value="1"/>
</dbReference>
<dbReference type="Pfam" id="PF04082">
    <property type="entry name" value="Fungal_trans"/>
    <property type="match status" value="1"/>
</dbReference>
<dbReference type="InterPro" id="IPR036864">
    <property type="entry name" value="Zn2-C6_fun-type_DNA-bd_sf"/>
</dbReference>
<dbReference type="EMBL" id="JAPQKO010000001">
    <property type="protein sequence ID" value="KAJ5183123.1"/>
    <property type="molecule type" value="Genomic_DNA"/>
</dbReference>
<dbReference type="Pfam" id="PF00172">
    <property type="entry name" value="Zn_clus"/>
    <property type="match status" value="1"/>
</dbReference>
<proteinExistence type="predicted"/>
<dbReference type="CDD" id="cd00067">
    <property type="entry name" value="GAL4"/>
    <property type="match status" value="1"/>
</dbReference>
<dbReference type="GO" id="GO:0006351">
    <property type="term" value="P:DNA-templated transcription"/>
    <property type="evidence" value="ECO:0007669"/>
    <property type="project" value="InterPro"/>
</dbReference>
<name>A0A9W9IRU3_9EURO</name>
<reference evidence="9" key="2">
    <citation type="journal article" date="2023" name="IMA Fungus">
        <title>Comparative genomic study of the Penicillium genus elucidates a diverse pangenome and 15 lateral gene transfer events.</title>
        <authorList>
            <person name="Petersen C."/>
            <person name="Sorensen T."/>
            <person name="Nielsen M.R."/>
            <person name="Sondergaard T.E."/>
            <person name="Sorensen J.L."/>
            <person name="Fitzpatrick D.A."/>
            <person name="Frisvad J.C."/>
            <person name="Nielsen K.L."/>
        </authorList>
    </citation>
    <scope>NUCLEOTIDE SEQUENCE</scope>
    <source>
        <strain evidence="9">IBT 21917</strain>
    </source>
</reference>
<feature type="domain" description="Zn(2)-C6 fungal-type" evidence="8">
    <location>
        <begin position="11"/>
        <end position="41"/>
    </location>
</feature>
<dbReference type="GO" id="GO:0008270">
    <property type="term" value="F:zinc ion binding"/>
    <property type="evidence" value="ECO:0007669"/>
    <property type="project" value="InterPro"/>
</dbReference>
<evidence type="ECO:0000256" key="5">
    <source>
        <dbReference type="ARBA" id="ARBA00023163"/>
    </source>
</evidence>
<dbReference type="Proteomes" id="UP001146351">
    <property type="component" value="Unassembled WGS sequence"/>
</dbReference>
<keyword evidence="6" id="KW-0539">Nucleus</keyword>
<evidence type="ECO:0000256" key="4">
    <source>
        <dbReference type="ARBA" id="ARBA00023125"/>
    </source>
</evidence>
<dbReference type="OrthoDB" id="3862662at2759"/>
<evidence type="ECO:0000256" key="3">
    <source>
        <dbReference type="ARBA" id="ARBA00023015"/>
    </source>
</evidence>
<keyword evidence="2" id="KW-0479">Metal-binding</keyword>
<evidence type="ECO:0000313" key="9">
    <source>
        <dbReference type="EMBL" id="KAJ5183123.1"/>
    </source>
</evidence>
<keyword evidence="3" id="KW-0805">Transcription regulation</keyword>
<accession>A0A9W9IRU3</accession>
<dbReference type="CDD" id="cd12148">
    <property type="entry name" value="fungal_TF_MHR"/>
    <property type="match status" value="1"/>
</dbReference>
<reference evidence="9" key="1">
    <citation type="submission" date="2022-11" db="EMBL/GenBank/DDBJ databases">
        <authorList>
            <person name="Petersen C."/>
        </authorList>
    </citation>
    <scope>NUCLEOTIDE SEQUENCE</scope>
    <source>
        <strain evidence="9">IBT 21917</strain>
    </source>
</reference>
<keyword evidence="10" id="KW-1185">Reference proteome</keyword>
<sequence>MTLPLPLQNIVCINCKLRKKKCDKTRPSCGYCTTKKLDCQYPSGETKYLSPQPRPLVAIDSPIIHSSWLLSSALSDALLSEPTNADSTIYLQVLRIIRSTGLVIDDVAARYFRGTHSLLPIVSRPRFQDTLTHLGHPPSAGFSVLLLSICLVTYHPEMSESASPPDAASIYLAAKTLFTQVQASFPLSLDLIQAGVIIATYEFASGRVHDAFASIGTSARLGLAARLHLTRPVPGPDGDVNPHTEEEANTWWGILISERTIFCEILDFQQPLATKVPNEPFLPKDPAGLDYRAGLDTHGTPSSTSASTISSASTVSSSPSISSPGSGSDAGGFATLAQAVLFLDQLFQTLEITDLDAKLNRLDGLDHTIRTFLAVAMDQSQGRWGPFCVINSIAFRGLFILHCHIIEQVQYVTQCKRKSPAEWVASSHAVLHTLLRMTGDVVNPHTQIPLAYHDAVPLTTVYLVRFVLDYVRRYRVENVGWDFRNTPEVPAMG</sequence>
<dbReference type="InterPro" id="IPR050815">
    <property type="entry name" value="TF_fung"/>
</dbReference>
<dbReference type="InterPro" id="IPR007219">
    <property type="entry name" value="XnlR_reg_dom"/>
</dbReference>
<dbReference type="GO" id="GO:0000981">
    <property type="term" value="F:DNA-binding transcription factor activity, RNA polymerase II-specific"/>
    <property type="evidence" value="ECO:0007669"/>
    <property type="project" value="InterPro"/>
</dbReference>
<keyword evidence="4" id="KW-0238">DNA-binding</keyword>
<evidence type="ECO:0000313" key="10">
    <source>
        <dbReference type="Proteomes" id="UP001146351"/>
    </source>
</evidence>
<feature type="region of interest" description="Disordered" evidence="7">
    <location>
        <begin position="292"/>
        <end position="326"/>
    </location>
</feature>
<comment type="subcellular location">
    <subcellularLocation>
        <location evidence="1">Nucleus</location>
    </subcellularLocation>
</comment>
<dbReference type="PANTHER" id="PTHR47338:SF20">
    <property type="entry name" value="ZN(II)2CYS6 TRANSCRIPTION FACTOR (EUROFUNG)"/>
    <property type="match status" value="1"/>
</dbReference>
<feature type="compositionally biased region" description="Low complexity" evidence="7">
    <location>
        <begin position="299"/>
        <end position="326"/>
    </location>
</feature>
<dbReference type="PROSITE" id="PS50048">
    <property type="entry name" value="ZN2_CY6_FUNGAL_2"/>
    <property type="match status" value="1"/>
</dbReference>
<dbReference type="AlphaFoldDB" id="A0A9W9IRU3"/>
<dbReference type="SMART" id="SM00066">
    <property type="entry name" value="GAL4"/>
    <property type="match status" value="1"/>
</dbReference>
<dbReference type="GO" id="GO:0003677">
    <property type="term" value="F:DNA binding"/>
    <property type="evidence" value="ECO:0007669"/>
    <property type="project" value="UniProtKB-KW"/>
</dbReference>
<evidence type="ECO:0000256" key="6">
    <source>
        <dbReference type="ARBA" id="ARBA00023242"/>
    </source>
</evidence>
<dbReference type="InterPro" id="IPR001138">
    <property type="entry name" value="Zn2Cys6_DnaBD"/>
</dbReference>